<dbReference type="AlphaFoldDB" id="A0AAP0KV74"/>
<organism evidence="1 2">
    <name type="scientific">Stephania cephalantha</name>
    <dbReference type="NCBI Taxonomy" id="152367"/>
    <lineage>
        <taxon>Eukaryota</taxon>
        <taxon>Viridiplantae</taxon>
        <taxon>Streptophyta</taxon>
        <taxon>Embryophyta</taxon>
        <taxon>Tracheophyta</taxon>
        <taxon>Spermatophyta</taxon>
        <taxon>Magnoliopsida</taxon>
        <taxon>Ranunculales</taxon>
        <taxon>Menispermaceae</taxon>
        <taxon>Menispermoideae</taxon>
        <taxon>Cissampelideae</taxon>
        <taxon>Stephania</taxon>
    </lineage>
</organism>
<keyword evidence="2" id="KW-1185">Reference proteome</keyword>
<evidence type="ECO:0000313" key="1">
    <source>
        <dbReference type="EMBL" id="KAK9158010.1"/>
    </source>
</evidence>
<reference evidence="1 2" key="1">
    <citation type="submission" date="2024-01" db="EMBL/GenBank/DDBJ databases">
        <title>Genome assemblies of Stephania.</title>
        <authorList>
            <person name="Yang L."/>
        </authorList>
    </citation>
    <scope>NUCLEOTIDE SEQUENCE [LARGE SCALE GENOMIC DNA]</scope>
    <source>
        <strain evidence="1">JXDWG</strain>
        <tissue evidence="1">Leaf</tissue>
    </source>
</reference>
<protein>
    <submittedName>
        <fullName evidence="1">Uncharacterized protein</fullName>
    </submittedName>
</protein>
<accession>A0AAP0KV74</accession>
<comment type="caution">
    <text evidence="1">The sequence shown here is derived from an EMBL/GenBank/DDBJ whole genome shotgun (WGS) entry which is preliminary data.</text>
</comment>
<proteinExistence type="predicted"/>
<gene>
    <name evidence="1" type="ORF">Scep_004584</name>
</gene>
<evidence type="ECO:0000313" key="2">
    <source>
        <dbReference type="Proteomes" id="UP001419268"/>
    </source>
</evidence>
<dbReference type="EMBL" id="JBBNAG010000002">
    <property type="protein sequence ID" value="KAK9158010.1"/>
    <property type="molecule type" value="Genomic_DNA"/>
</dbReference>
<name>A0AAP0KV74_9MAGN</name>
<sequence>MWYGIRVTRSHDRRERSATKAESWMAKIVDVANLEEGEEEVRGQVSLDEANSRGRNPLAIQIHI</sequence>
<dbReference type="Proteomes" id="UP001419268">
    <property type="component" value="Unassembled WGS sequence"/>
</dbReference>